<feature type="region of interest" description="Disordered" evidence="1">
    <location>
        <begin position="1"/>
        <end position="44"/>
    </location>
</feature>
<dbReference type="AlphaFoldDB" id="A0A2P2R119"/>
<reference evidence="2" key="1">
    <citation type="submission" date="2018-02" db="EMBL/GenBank/DDBJ databases">
        <title>Rhizophora mucronata_Transcriptome.</title>
        <authorList>
            <person name="Meera S.P."/>
            <person name="Sreeshan A."/>
            <person name="Augustine A."/>
        </authorList>
    </citation>
    <scope>NUCLEOTIDE SEQUENCE</scope>
    <source>
        <tissue evidence="2">Leaf</tissue>
    </source>
</reference>
<sequence>MKKKSGIKEEWERRFSHTPHQDIPIAESLLKRLDPKTTSNIQND</sequence>
<name>A0A2P2R119_RHIMU</name>
<evidence type="ECO:0000313" key="2">
    <source>
        <dbReference type="EMBL" id="MBX72920.1"/>
    </source>
</evidence>
<protein>
    <submittedName>
        <fullName evidence="2">Uncharacterized protein</fullName>
    </submittedName>
</protein>
<dbReference type="EMBL" id="GGEC01092436">
    <property type="protein sequence ID" value="MBX72920.1"/>
    <property type="molecule type" value="Transcribed_RNA"/>
</dbReference>
<accession>A0A2P2R119</accession>
<organism evidence="2">
    <name type="scientific">Rhizophora mucronata</name>
    <name type="common">Asiatic mangrove</name>
    <dbReference type="NCBI Taxonomy" id="61149"/>
    <lineage>
        <taxon>Eukaryota</taxon>
        <taxon>Viridiplantae</taxon>
        <taxon>Streptophyta</taxon>
        <taxon>Embryophyta</taxon>
        <taxon>Tracheophyta</taxon>
        <taxon>Spermatophyta</taxon>
        <taxon>Magnoliopsida</taxon>
        <taxon>eudicotyledons</taxon>
        <taxon>Gunneridae</taxon>
        <taxon>Pentapetalae</taxon>
        <taxon>rosids</taxon>
        <taxon>fabids</taxon>
        <taxon>Malpighiales</taxon>
        <taxon>Rhizophoraceae</taxon>
        <taxon>Rhizophora</taxon>
    </lineage>
</organism>
<feature type="compositionally biased region" description="Basic and acidic residues" evidence="1">
    <location>
        <begin position="1"/>
        <end position="15"/>
    </location>
</feature>
<proteinExistence type="predicted"/>
<evidence type="ECO:0000256" key="1">
    <source>
        <dbReference type="SAM" id="MobiDB-lite"/>
    </source>
</evidence>